<dbReference type="AlphaFoldDB" id="A0A5C8JIC7"/>
<dbReference type="InterPro" id="IPR053851">
    <property type="entry name" value="DUF6929"/>
</dbReference>
<name>A0A5C8JIC7_9BACT</name>
<sequence>MKAVIQKRTFYDNIPSGSGLEEHNGVLYIIGDDSPFLYSLDREYNLLERYALTDTSNFSSGRVAKAVKADLEGLTKIEADGLTYLLMLGSGSSPSRNKAFLVEMPSADKAPVITQFSLDSLYHNMQQNEEIIGNGLLNIEGVAAGGGKLYLLQRALGSNRNVLITFDQQEFMDYLRGDTGGAAPAYNLTFFRLPIMGIQEAGFSGAYFFEDKLFFTASIESTTDAVADGTILGSYIGFIPLQQLSQDAAVATVAPAGVITRPDGAMFTGKAESLVVLESSNRSRRYRILAVTDDDRGNSELLEISLRLNQ</sequence>
<protein>
    <recommendedName>
        <fullName evidence="3">DUF3616 domain-containing protein</fullName>
    </recommendedName>
</protein>
<organism evidence="1 2">
    <name type="scientific">Pontibacter qinzhouensis</name>
    <dbReference type="NCBI Taxonomy" id="2603253"/>
    <lineage>
        <taxon>Bacteria</taxon>
        <taxon>Pseudomonadati</taxon>
        <taxon>Bacteroidota</taxon>
        <taxon>Cytophagia</taxon>
        <taxon>Cytophagales</taxon>
        <taxon>Hymenobacteraceae</taxon>
        <taxon>Pontibacter</taxon>
    </lineage>
</organism>
<comment type="caution">
    <text evidence="1">The sequence shown here is derived from an EMBL/GenBank/DDBJ whole genome shotgun (WGS) entry which is preliminary data.</text>
</comment>
<reference evidence="1 2" key="1">
    <citation type="submission" date="2019-08" db="EMBL/GenBank/DDBJ databases">
        <authorList>
            <person name="Shi S."/>
        </authorList>
    </citation>
    <scope>NUCLEOTIDE SEQUENCE [LARGE SCALE GENOMIC DNA]</scope>
    <source>
        <strain evidence="1 2">GY10130</strain>
    </source>
</reference>
<dbReference type="EMBL" id="VRTY01000060">
    <property type="protein sequence ID" value="TXK37509.1"/>
    <property type="molecule type" value="Genomic_DNA"/>
</dbReference>
<accession>A0A5C8JIC7</accession>
<keyword evidence="2" id="KW-1185">Reference proteome</keyword>
<dbReference type="Pfam" id="PF22000">
    <property type="entry name" value="DUF6929"/>
    <property type="match status" value="1"/>
</dbReference>
<dbReference type="Proteomes" id="UP000321926">
    <property type="component" value="Unassembled WGS sequence"/>
</dbReference>
<evidence type="ECO:0000313" key="2">
    <source>
        <dbReference type="Proteomes" id="UP000321926"/>
    </source>
</evidence>
<dbReference type="OrthoDB" id="6710009at2"/>
<evidence type="ECO:0008006" key="3">
    <source>
        <dbReference type="Google" id="ProtNLM"/>
    </source>
</evidence>
<evidence type="ECO:0000313" key="1">
    <source>
        <dbReference type="EMBL" id="TXK37509.1"/>
    </source>
</evidence>
<proteinExistence type="predicted"/>
<gene>
    <name evidence="1" type="ORF">FVR03_15345</name>
</gene>